<name>A0ABU1PV44_9PSEU</name>
<dbReference type="Pfam" id="PF14765">
    <property type="entry name" value="PS-DH"/>
    <property type="match status" value="1"/>
</dbReference>
<dbReference type="InterPro" id="IPR057326">
    <property type="entry name" value="KR_dom"/>
</dbReference>
<dbReference type="Gene3D" id="3.30.70.250">
    <property type="entry name" value="Malonyl-CoA ACP transacylase, ACP-binding"/>
    <property type="match status" value="1"/>
</dbReference>
<dbReference type="SUPFAM" id="SSF47336">
    <property type="entry name" value="ACP-like"/>
    <property type="match status" value="1"/>
</dbReference>
<dbReference type="SMART" id="SM00827">
    <property type="entry name" value="PKS_AT"/>
    <property type="match status" value="1"/>
</dbReference>
<dbReference type="CDD" id="cd00833">
    <property type="entry name" value="PKS"/>
    <property type="match status" value="1"/>
</dbReference>
<evidence type="ECO:0000256" key="2">
    <source>
        <dbReference type="ARBA" id="ARBA00022553"/>
    </source>
</evidence>
<dbReference type="InterPro" id="IPR049551">
    <property type="entry name" value="PKS_DH_C"/>
</dbReference>
<dbReference type="SMART" id="SM00822">
    <property type="entry name" value="PKS_KR"/>
    <property type="match status" value="1"/>
</dbReference>
<dbReference type="CDD" id="cd08953">
    <property type="entry name" value="KR_2_SDR_x"/>
    <property type="match status" value="1"/>
</dbReference>
<evidence type="ECO:0000259" key="7">
    <source>
        <dbReference type="PROSITE" id="PS52019"/>
    </source>
</evidence>
<keyword evidence="9" id="KW-1185">Reference proteome</keyword>
<dbReference type="Gene3D" id="3.40.50.720">
    <property type="entry name" value="NAD(P)-binding Rossmann-like Domain"/>
    <property type="match status" value="1"/>
</dbReference>
<dbReference type="SUPFAM" id="SSF52151">
    <property type="entry name" value="FabD/lysophospholipase-like"/>
    <property type="match status" value="1"/>
</dbReference>
<evidence type="ECO:0000256" key="4">
    <source>
        <dbReference type="PROSITE-ProRule" id="PRU01363"/>
    </source>
</evidence>
<dbReference type="Pfam" id="PF02801">
    <property type="entry name" value="Ketoacyl-synt_C"/>
    <property type="match status" value="1"/>
</dbReference>
<dbReference type="Proteomes" id="UP001268819">
    <property type="component" value="Unassembled WGS sequence"/>
</dbReference>
<feature type="domain" description="Carrier" evidence="5">
    <location>
        <begin position="1076"/>
        <end position="1155"/>
    </location>
</feature>
<dbReference type="InterPro" id="IPR052568">
    <property type="entry name" value="PKS-FAS_Synthase"/>
</dbReference>
<proteinExistence type="predicted"/>
<dbReference type="SUPFAM" id="SSF51735">
    <property type="entry name" value="NAD(P)-binding Rossmann-fold domains"/>
    <property type="match status" value="2"/>
</dbReference>
<dbReference type="RefSeq" id="WP_310307498.1">
    <property type="nucleotide sequence ID" value="NZ_BAAAXB010000001.1"/>
</dbReference>
<evidence type="ECO:0000256" key="1">
    <source>
        <dbReference type="ARBA" id="ARBA00022450"/>
    </source>
</evidence>
<dbReference type="InterPro" id="IPR014030">
    <property type="entry name" value="Ketoacyl_synth_N"/>
</dbReference>
<dbReference type="Pfam" id="PF21089">
    <property type="entry name" value="PKS_DH_N"/>
    <property type="match status" value="1"/>
</dbReference>
<dbReference type="SMART" id="SM00825">
    <property type="entry name" value="PKS_KS"/>
    <property type="match status" value="1"/>
</dbReference>
<keyword evidence="3 8" id="KW-0808">Transferase</keyword>
<dbReference type="Pfam" id="PF00109">
    <property type="entry name" value="ketoacyl-synt"/>
    <property type="match status" value="1"/>
</dbReference>
<dbReference type="InterPro" id="IPR049552">
    <property type="entry name" value="PKS_DH_N"/>
</dbReference>
<dbReference type="PROSITE" id="PS50075">
    <property type="entry name" value="CARRIER"/>
    <property type="match status" value="1"/>
</dbReference>
<dbReference type="Pfam" id="PF00550">
    <property type="entry name" value="PP-binding"/>
    <property type="match status" value="1"/>
</dbReference>
<reference evidence="8 9" key="1">
    <citation type="submission" date="2023-07" db="EMBL/GenBank/DDBJ databases">
        <title>Sequencing the genomes of 1000 actinobacteria strains.</title>
        <authorList>
            <person name="Klenk H.-P."/>
        </authorList>
    </citation>
    <scope>NUCLEOTIDE SEQUENCE [LARGE SCALE GENOMIC DNA]</scope>
    <source>
        <strain evidence="8 9">DSM 43749</strain>
    </source>
</reference>
<dbReference type="Gene3D" id="3.40.366.10">
    <property type="entry name" value="Malonyl-Coenzyme A Acyl Carrier Protein, domain 2"/>
    <property type="match status" value="1"/>
</dbReference>
<feature type="domain" description="PKS/mFAS DH" evidence="7">
    <location>
        <begin position="1644"/>
        <end position="1934"/>
    </location>
</feature>
<protein>
    <submittedName>
        <fullName evidence="8">Acyl transferase domain-containing protein/NAD(P)-dependent dehydrogenase (Short-subunit alcohol dehydrogenase family)/acyl carrier protein</fullName>
    </submittedName>
</protein>
<feature type="region of interest" description="N-terminal hotdog fold" evidence="4">
    <location>
        <begin position="1644"/>
        <end position="1777"/>
    </location>
</feature>
<dbReference type="InterPro" id="IPR049900">
    <property type="entry name" value="PKS_mFAS_DH"/>
</dbReference>
<dbReference type="PROSITE" id="PS00606">
    <property type="entry name" value="KS3_1"/>
    <property type="match status" value="1"/>
</dbReference>
<feature type="region of interest" description="C-terminal hotdog fold" evidence="4">
    <location>
        <begin position="1791"/>
        <end position="1934"/>
    </location>
</feature>
<sequence length="1942" mass="207331">MTHVRAVLADHPVAIVGMAGVFPGARDVQEFWTNVTRGVDCITEVPETHWRSADHYDPDPNAEDKTYCRRGGFLPSLRFDPVEFGMPPATIESTGVVQLVSLLVARDVLRDAGCDRDWFDPARTGVVLGYSGAPSIAQMLVPRLHLPVLRAVLRQSGVDEQRSTEIAERFRDFYLPWSEDSFPGMLGNVIAGRVANRMNLGGMNCTVDAACASSLAAVRMAVTELVEHRADLMITGGCDADNSITSFVSFCRTPALSRSETVRPFDARADGTLIGEGVGMLALKRLDDAVAHGDRVYAVIRGIGSASDGGATSIYAPKHDGQATTLRRAYADADCSPATVGLFEAHGTGTPVGDEVELQALATVLTEAGAEPRRVALGTVKSQIGHLKGAAGAAGLIKAALALHHKVLPPTINVDTPTESLTRDDAPCYLNTTTRPWAQDARGPKRAGVSAFGFGGTNFHVVLEEHGEPPLTTGHRGATAHLWACADPALLRFEVAGGAEWDDTQAVPETHARVGFVAVDPRDFDELRSLTLDLLDARADEQEWNHLRGVHYRRRALPGRPKIAALFAGQGSQYVGMGLWQILGVPSVRQSFDTACRFTPDLADVVFPPPGAGDAEAVLRRTEHAQPAIGALSAGQYRFLRDCGLRPDGVLGHSFGELTALWAAGSLVDDDFHRLARARGAAMRPPATSTADPGAMVAVTATAATVEEMIRTEPDLLICNHNAPDQVVVGGATAAVERFARSCGAASVVAVRLPVACAFHTPHVDHAVPVFADAVQGVELRPPATPVYSNVAGAEYGADVEANRRLLVEQLRRPVDFAGRVRQLYREGFRVFVEFGPKQILTHLVRRTLDADDVVAVHTDGGPGRDDMQLKSAALRLAVLGLSVRGINRHAPRATPTKPPSAASVVLRGTWYLSEERRQAQNDLLEAPRPDPIQVPHPLPTAEPAPAHDDWARVAAEHVALHQRYLDGQLQVAEHLVRHVERPDLAAGVAAVAQHSIAMGQAHIRANEVLSTLLGPAGADPGLAPTPSPTPIAPPVLEPPRPAPDCPVTLPALAPPPAPAPAQAPRPMSIEDVDPDELRETLLRVVADKTGYHVDMLEPDLDLQTDLGIDSLKRAEILSELWKRYPVRSLDGMGIQQFVEIRTLNDTVELLVGLRGQLFGEDADDADVVRSEVRLVPLPEMDVVESAYHHEPRAVLVDDRGDLCRALAAALTVRGWRVHALPHADWTEDSLAAALDAVLAEAGRVDLVVAPDASVDETAPDAVRRHAHALLTAKRLLDPLCATAATGARAAFLAVSLGRGVPTSALGGLAKTLAHEAPQLFCRSVVLSAELSAERAAQAALRELDDAATDVNEVFHDGVDRRVARLVPLPSTPAPHPALDRDDVVVVTGGARGITSSCVVALAHRAPCHFVLLGRTGREDEPAWVTGVPTDGLPAALLDHLRGTGKVLPPAKFEALVAAARARREVEDTLAALAGAGATAEYVAVDVTDRDAVIAALAPHAGRVTALVHGAAEINDGPLRGKGLADVERVLAAKVVGLHNVLGALDPLRLRHLVLFASVVGLIGNTGQADYAVANGVANRFAHDWQAAHPRCRVVAINWGPWRGGMITETLRAGLEMAGTRVMSKEAGSARFVEEVFADRGTGSPVVVVSTPIALPAPSAPLPPTGRRVVRRLDHLVAEPVLRDHTIDEYPVLPLTGAVGWCANVLEHLQPGEHVVECRDFAVHKGLVFDGDERSAFTAEVLPAEGGALRVTITSVGPDDRRTPRYAGTFVTSRRVSRDQERGRAWHEELAAPPTPRPEYFDVLFCGPTLRGLRRVLAEDDSGMVLECAVPDTDLAAGAFAGRLHSTVLADQLVQAAGLFVVKRHDSVCLPVGVATWRMSDRLPAEEPFVIEVRSPGEDGLEVRVDVTASAADGRVLQRVSGLKMLRMPHPSTWRPAAGVVR</sequence>
<dbReference type="InterPro" id="IPR014031">
    <property type="entry name" value="Ketoacyl_synth_C"/>
</dbReference>
<dbReference type="PROSITE" id="PS52019">
    <property type="entry name" value="PKS_MFAS_DH"/>
    <property type="match status" value="1"/>
</dbReference>
<comment type="caution">
    <text evidence="8">The sequence shown here is derived from an EMBL/GenBank/DDBJ whole genome shotgun (WGS) entry which is preliminary data.</text>
</comment>
<dbReference type="InterPro" id="IPR042104">
    <property type="entry name" value="PKS_dehydratase_sf"/>
</dbReference>
<evidence type="ECO:0000259" key="5">
    <source>
        <dbReference type="PROSITE" id="PS50075"/>
    </source>
</evidence>
<dbReference type="InterPro" id="IPR013968">
    <property type="entry name" value="PKS_KR"/>
</dbReference>
<dbReference type="Gene3D" id="3.40.47.10">
    <property type="match status" value="1"/>
</dbReference>
<dbReference type="Gene3D" id="1.10.1200.10">
    <property type="entry name" value="ACP-like"/>
    <property type="match status" value="1"/>
</dbReference>
<evidence type="ECO:0000256" key="3">
    <source>
        <dbReference type="ARBA" id="ARBA00022679"/>
    </source>
</evidence>
<dbReference type="EMBL" id="JAVDSG010000001">
    <property type="protein sequence ID" value="MDR6594495.1"/>
    <property type="molecule type" value="Genomic_DNA"/>
</dbReference>
<dbReference type="InterPro" id="IPR016035">
    <property type="entry name" value="Acyl_Trfase/lysoPLipase"/>
</dbReference>
<dbReference type="Pfam" id="PF08659">
    <property type="entry name" value="KR"/>
    <property type="match status" value="1"/>
</dbReference>
<dbReference type="PANTHER" id="PTHR43074:SF1">
    <property type="entry name" value="BETA-KETOACYL SYNTHASE FAMILY PROTEIN-RELATED"/>
    <property type="match status" value="1"/>
</dbReference>
<dbReference type="InterPro" id="IPR016039">
    <property type="entry name" value="Thiolase-like"/>
</dbReference>
<feature type="active site" description="Proton acceptor; for dehydratase activity" evidence="4">
    <location>
        <position position="1685"/>
    </location>
</feature>
<feature type="domain" description="Ketosynthase family 3 (KS3)" evidence="6">
    <location>
        <begin position="10"/>
        <end position="465"/>
    </location>
</feature>
<dbReference type="PROSITE" id="PS52004">
    <property type="entry name" value="KS3_2"/>
    <property type="match status" value="1"/>
</dbReference>
<dbReference type="SUPFAM" id="SSF55048">
    <property type="entry name" value="Probable ACP-binding domain of malonyl-CoA ACP transacylase"/>
    <property type="match status" value="1"/>
</dbReference>
<accession>A0ABU1PV44</accession>
<dbReference type="InterPro" id="IPR016036">
    <property type="entry name" value="Malonyl_transacylase_ACP-bd"/>
</dbReference>
<evidence type="ECO:0000313" key="9">
    <source>
        <dbReference type="Proteomes" id="UP001268819"/>
    </source>
</evidence>
<dbReference type="InterPro" id="IPR018201">
    <property type="entry name" value="Ketoacyl_synth_AS"/>
</dbReference>
<organism evidence="8 9">
    <name type="scientific">Saccharothrix longispora</name>
    <dbReference type="NCBI Taxonomy" id="33920"/>
    <lineage>
        <taxon>Bacteria</taxon>
        <taxon>Bacillati</taxon>
        <taxon>Actinomycetota</taxon>
        <taxon>Actinomycetes</taxon>
        <taxon>Pseudonocardiales</taxon>
        <taxon>Pseudonocardiaceae</taxon>
        <taxon>Saccharothrix</taxon>
    </lineage>
</organism>
<dbReference type="SUPFAM" id="SSF53901">
    <property type="entry name" value="Thiolase-like"/>
    <property type="match status" value="1"/>
</dbReference>
<dbReference type="InterPro" id="IPR036291">
    <property type="entry name" value="NAD(P)-bd_dom_sf"/>
</dbReference>
<dbReference type="PANTHER" id="PTHR43074">
    <property type="entry name" value="OMEGA-3 POLYUNSATURATED FATTY ACID SYNTHASE PFAB-RELATED"/>
    <property type="match status" value="1"/>
</dbReference>
<evidence type="ECO:0000259" key="6">
    <source>
        <dbReference type="PROSITE" id="PS52004"/>
    </source>
</evidence>
<feature type="active site" description="Proton donor; for dehydratase activity" evidence="4">
    <location>
        <position position="1851"/>
    </location>
</feature>
<dbReference type="InterPro" id="IPR036736">
    <property type="entry name" value="ACP-like_sf"/>
</dbReference>
<dbReference type="InterPro" id="IPR009081">
    <property type="entry name" value="PP-bd_ACP"/>
</dbReference>
<dbReference type="InterPro" id="IPR001227">
    <property type="entry name" value="Ac_transferase_dom_sf"/>
</dbReference>
<dbReference type="InterPro" id="IPR014043">
    <property type="entry name" value="Acyl_transferase_dom"/>
</dbReference>
<dbReference type="Gene3D" id="3.10.129.110">
    <property type="entry name" value="Polyketide synthase dehydratase"/>
    <property type="match status" value="1"/>
</dbReference>
<keyword evidence="2" id="KW-0597">Phosphoprotein</keyword>
<evidence type="ECO:0000313" key="8">
    <source>
        <dbReference type="EMBL" id="MDR6594495.1"/>
    </source>
</evidence>
<dbReference type="Pfam" id="PF00698">
    <property type="entry name" value="Acyl_transf_1"/>
    <property type="match status" value="1"/>
</dbReference>
<gene>
    <name evidence="8" type="ORF">J2S66_002879</name>
</gene>
<keyword evidence="1" id="KW-0596">Phosphopantetheine</keyword>
<dbReference type="InterPro" id="IPR020841">
    <property type="entry name" value="PKS_Beta-ketoAc_synthase_dom"/>
</dbReference>
<dbReference type="GO" id="GO:0016740">
    <property type="term" value="F:transferase activity"/>
    <property type="evidence" value="ECO:0007669"/>
    <property type="project" value="UniProtKB-KW"/>
</dbReference>